<dbReference type="EC" id="3.2.1.58" evidence="7"/>
<keyword evidence="2 10" id="KW-0378">Hydrolase</keyword>
<name>A0AAD7IYW5_9AGAR</name>
<evidence type="ECO:0000313" key="11">
    <source>
        <dbReference type="Proteomes" id="UP001215598"/>
    </source>
</evidence>
<comment type="similarity">
    <text evidence="1">Belongs to the glycosyl hydrolase 5 (cellulase A) family.</text>
</comment>
<feature type="compositionally biased region" description="Basic and acidic residues" evidence="8">
    <location>
        <begin position="1"/>
        <end position="10"/>
    </location>
</feature>
<dbReference type="EMBL" id="JARKIB010000058">
    <property type="protein sequence ID" value="KAJ7752654.1"/>
    <property type="molecule type" value="Genomic_DNA"/>
</dbReference>
<accession>A0AAD7IYW5</accession>
<sequence>MSHTDSHSDLADDFSAPQPAFAHASGNRHLAPSPGPSAISASYRDDPEAEAYAPSSPSPNNSTALLGGSTSAAAAAPTHDASAEKMNDNDNQNGNGTKKRNGKLIGVIALAALAIVILAVVLPVYFLVVKPHRHSSALSSSSSGSSSSSSGSSGSSSSGGANGGGNSGGEGDGGVVAAITGGDGSTVTTANGTTFVYRNAFGGYWIADPSNPFASGARPNSWTPALNETWTWGVDRVNGVNLGGWFVLEPFITPALFQAYPGAVDEWSLSTLMRADNTLQTTMEAHYDGFITEQDIAQIAGAGLNWIRVPIPFWAISTWSDVGADATGTVAEPFLEGVCWKYIVRLLGWARKYGLRVNLDLHTIPGSQNGYNHSGKIGQINFLNGPMGIANAQRAVDYIRVIMEFVAQEEWRDVVQMFGVVNEARMAIIGRPALNAFYLELHTLLRGITGFGAGNGPYIGVHDGFQGVASWAGFMPGSDRIILDTHPYFAFDGAPNNQPIATADDPDSVDAGGRWPAAACSTWGASLNTSREQFGVTVAGEWSNGYNDCGLYLNGVPGSNHYGDCSLWEDSSSWNASVKAGVQAFAEASMDALGDWFFWTWKIAPAANGIVSSPLWSYQLGLENGWMPTDPRTARGKCAAIGESGEQFAGTFSAWQTGGAGAGTVDPAWSSSYSVWPPVTISNVDADVRTVMPTYTATGNVATLTYITPTQTGAGATSTVTPTVSAGDGWFDKGDTALGVTAVAGCTYPAAWEALTLPAPTALCTGAPA</sequence>
<keyword evidence="9" id="KW-0472">Membrane</keyword>
<comment type="caution">
    <text evidence="10">The sequence shown here is derived from an EMBL/GenBank/DDBJ whole genome shotgun (WGS) entry which is preliminary data.</text>
</comment>
<dbReference type="PANTHER" id="PTHR31297:SF34">
    <property type="entry name" value="GLUCAN 1,3-BETA-GLUCOSIDASE 2"/>
    <property type="match status" value="1"/>
</dbReference>
<evidence type="ECO:0000256" key="9">
    <source>
        <dbReference type="SAM" id="Phobius"/>
    </source>
</evidence>
<evidence type="ECO:0000313" key="10">
    <source>
        <dbReference type="EMBL" id="KAJ7752654.1"/>
    </source>
</evidence>
<gene>
    <name evidence="10" type="ORF">B0H16DRAFT_1546090</name>
</gene>
<dbReference type="InterPro" id="IPR017853">
    <property type="entry name" value="GH"/>
</dbReference>
<comment type="catalytic activity">
    <reaction evidence="6">
        <text>Successive hydrolysis of beta-D-glucose units from the non-reducing ends of (1-&gt;3)-beta-D-glucans, releasing alpha-glucose.</text>
        <dbReference type="EC" id="3.2.1.58"/>
    </reaction>
</comment>
<feature type="compositionally biased region" description="Low complexity" evidence="8">
    <location>
        <begin position="50"/>
        <end position="76"/>
    </location>
</feature>
<feature type="transmembrane region" description="Helical" evidence="9">
    <location>
        <begin position="104"/>
        <end position="128"/>
    </location>
</feature>
<evidence type="ECO:0000256" key="2">
    <source>
        <dbReference type="ARBA" id="ARBA00022801"/>
    </source>
</evidence>
<dbReference type="AlphaFoldDB" id="A0AAD7IYW5"/>
<dbReference type="InterPro" id="IPR050386">
    <property type="entry name" value="Glycosyl_hydrolase_5"/>
</dbReference>
<evidence type="ECO:0000256" key="5">
    <source>
        <dbReference type="ARBA" id="ARBA00023316"/>
    </source>
</evidence>
<dbReference type="PANTHER" id="PTHR31297">
    <property type="entry name" value="GLUCAN ENDO-1,6-BETA-GLUCOSIDASE B"/>
    <property type="match status" value="1"/>
</dbReference>
<keyword evidence="11" id="KW-1185">Reference proteome</keyword>
<keyword evidence="5" id="KW-0961">Cell wall biogenesis/degradation</keyword>
<evidence type="ECO:0000256" key="8">
    <source>
        <dbReference type="SAM" id="MobiDB-lite"/>
    </source>
</evidence>
<dbReference type="Gene3D" id="3.20.20.80">
    <property type="entry name" value="Glycosidases"/>
    <property type="match status" value="1"/>
</dbReference>
<proteinExistence type="inferred from homology"/>
<evidence type="ECO:0000256" key="7">
    <source>
        <dbReference type="ARBA" id="ARBA00038929"/>
    </source>
</evidence>
<keyword evidence="3" id="KW-0325">Glycoprotein</keyword>
<feature type="region of interest" description="Disordered" evidence="8">
    <location>
        <begin position="1"/>
        <end position="99"/>
    </location>
</feature>
<dbReference type="GO" id="GO:0009986">
    <property type="term" value="C:cell surface"/>
    <property type="evidence" value="ECO:0007669"/>
    <property type="project" value="TreeGrafter"/>
</dbReference>
<feature type="compositionally biased region" description="Low complexity" evidence="8">
    <location>
        <begin position="136"/>
        <end position="159"/>
    </location>
</feature>
<dbReference type="SUPFAM" id="SSF51445">
    <property type="entry name" value="(Trans)glycosidases"/>
    <property type="match status" value="1"/>
</dbReference>
<keyword evidence="9" id="KW-0812">Transmembrane</keyword>
<dbReference type="GO" id="GO:0009251">
    <property type="term" value="P:glucan catabolic process"/>
    <property type="evidence" value="ECO:0007669"/>
    <property type="project" value="TreeGrafter"/>
</dbReference>
<evidence type="ECO:0000256" key="4">
    <source>
        <dbReference type="ARBA" id="ARBA00023295"/>
    </source>
</evidence>
<feature type="compositionally biased region" description="Gly residues" evidence="8">
    <location>
        <begin position="160"/>
        <end position="174"/>
    </location>
</feature>
<reference evidence="10" key="1">
    <citation type="submission" date="2023-03" db="EMBL/GenBank/DDBJ databases">
        <title>Massive genome expansion in bonnet fungi (Mycena s.s.) driven by repeated elements and novel gene families across ecological guilds.</title>
        <authorList>
            <consortium name="Lawrence Berkeley National Laboratory"/>
            <person name="Harder C.B."/>
            <person name="Miyauchi S."/>
            <person name="Viragh M."/>
            <person name="Kuo A."/>
            <person name="Thoen E."/>
            <person name="Andreopoulos B."/>
            <person name="Lu D."/>
            <person name="Skrede I."/>
            <person name="Drula E."/>
            <person name="Henrissat B."/>
            <person name="Morin E."/>
            <person name="Kohler A."/>
            <person name="Barry K."/>
            <person name="LaButti K."/>
            <person name="Morin E."/>
            <person name="Salamov A."/>
            <person name="Lipzen A."/>
            <person name="Mereny Z."/>
            <person name="Hegedus B."/>
            <person name="Baldrian P."/>
            <person name="Stursova M."/>
            <person name="Weitz H."/>
            <person name="Taylor A."/>
            <person name="Grigoriev I.V."/>
            <person name="Nagy L.G."/>
            <person name="Martin F."/>
            <person name="Kauserud H."/>
        </authorList>
    </citation>
    <scope>NUCLEOTIDE SEQUENCE</scope>
    <source>
        <strain evidence="10">CBHHK182m</strain>
    </source>
</reference>
<keyword evidence="4" id="KW-0326">Glycosidase</keyword>
<evidence type="ECO:0000256" key="6">
    <source>
        <dbReference type="ARBA" id="ARBA00036824"/>
    </source>
</evidence>
<organism evidence="10 11">
    <name type="scientific">Mycena metata</name>
    <dbReference type="NCBI Taxonomy" id="1033252"/>
    <lineage>
        <taxon>Eukaryota</taxon>
        <taxon>Fungi</taxon>
        <taxon>Dikarya</taxon>
        <taxon>Basidiomycota</taxon>
        <taxon>Agaricomycotina</taxon>
        <taxon>Agaricomycetes</taxon>
        <taxon>Agaricomycetidae</taxon>
        <taxon>Agaricales</taxon>
        <taxon>Marasmiineae</taxon>
        <taxon>Mycenaceae</taxon>
        <taxon>Mycena</taxon>
    </lineage>
</organism>
<dbReference type="GO" id="GO:0004338">
    <property type="term" value="F:glucan exo-1,3-beta-glucosidase activity"/>
    <property type="evidence" value="ECO:0007669"/>
    <property type="project" value="UniProtKB-EC"/>
</dbReference>
<protein>
    <recommendedName>
        <fullName evidence="7">glucan 1,3-beta-glucosidase</fullName>
        <ecNumber evidence="7">3.2.1.58</ecNumber>
    </recommendedName>
</protein>
<dbReference type="GO" id="GO:0005576">
    <property type="term" value="C:extracellular region"/>
    <property type="evidence" value="ECO:0007669"/>
    <property type="project" value="TreeGrafter"/>
</dbReference>
<dbReference type="Proteomes" id="UP001215598">
    <property type="component" value="Unassembled WGS sequence"/>
</dbReference>
<evidence type="ECO:0000256" key="1">
    <source>
        <dbReference type="ARBA" id="ARBA00005641"/>
    </source>
</evidence>
<keyword evidence="9" id="KW-1133">Transmembrane helix</keyword>
<feature type="region of interest" description="Disordered" evidence="8">
    <location>
        <begin position="136"/>
        <end position="177"/>
    </location>
</feature>
<dbReference type="GO" id="GO:0071555">
    <property type="term" value="P:cell wall organization"/>
    <property type="evidence" value="ECO:0007669"/>
    <property type="project" value="UniProtKB-KW"/>
</dbReference>
<evidence type="ECO:0000256" key="3">
    <source>
        <dbReference type="ARBA" id="ARBA00023180"/>
    </source>
</evidence>